<comment type="caution">
    <text evidence="2">The sequence shown here is derived from an EMBL/GenBank/DDBJ whole genome shotgun (WGS) entry which is preliminary data.</text>
</comment>
<dbReference type="PANTHER" id="PTHR43685">
    <property type="entry name" value="GLYCOSYLTRANSFERASE"/>
    <property type="match status" value="1"/>
</dbReference>
<dbReference type="PANTHER" id="PTHR43685:SF2">
    <property type="entry name" value="GLYCOSYLTRANSFERASE 2-LIKE DOMAIN-CONTAINING PROTEIN"/>
    <property type="match status" value="1"/>
</dbReference>
<gene>
    <name evidence="2" type="ORF">QTN47_19315</name>
</gene>
<keyword evidence="2" id="KW-0328">Glycosyltransferase</keyword>
<keyword evidence="3" id="KW-1185">Reference proteome</keyword>
<evidence type="ECO:0000313" key="2">
    <source>
        <dbReference type="EMBL" id="MEX6689663.1"/>
    </source>
</evidence>
<name>A0ABV3ZIK9_9BACT</name>
<dbReference type="GO" id="GO:0016757">
    <property type="term" value="F:glycosyltransferase activity"/>
    <property type="evidence" value="ECO:0007669"/>
    <property type="project" value="UniProtKB-KW"/>
</dbReference>
<sequence length="327" mass="37226">MYPVENTISLAIPDIRPPSPVVWSIMIPAYNCTGFLEETIKSVVSQFSDYSAVQVEVIDDCSTDANVEEVVGRAGKGKVSYFRQTTNVGSLRNFETCIKRAKGKYVHLLHGDDRVKPGFYTKMETLLNSDDKIGAAFCRTNYINDNGEYLFTQDAETNTEGVLNDILLRLGEHQRIETPSMVVRKSVYEHIGLFRDVTYGEDWDMWIRIAASYPIAYTPDVLAEYRRQANGSITSQKILTAQNIYDLEHVMQLTRQYFPEEKVNAIQRKAKLYYAAYAIRTADKLWHSKQHVKGALNQIKAAFHFSKSPVIIMAAAKVLVKILIRYK</sequence>
<dbReference type="Proteomes" id="UP001560573">
    <property type="component" value="Unassembled WGS sequence"/>
</dbReference>
<dbReference type="EMBL" id="JAULBC010000006">
    <property type="protein sequence ID" value="MEX6689663.1"/>
    <property type="molecule type" value="Genomic_DNA"/>
</dbReference>
<proteinExistence type="predicted"/>
<accession>A0ABV3ZIK9</accession>
<protein>
    <submittedName>
        <fullName evidence="2">Glycosyltransferase</fullName>
        <ecNumber evidence="2">2.4.-.-</ecNumber>
    </submittedName>
</protein>
<feature type="domain" description="Glycosyltransferase 2-like" evidence="1">
    <location>
        <begin position="24"/>
        <end position="188"/>
    </location>
</feature>
<dbReference type="InterPro" id="IPR050834">
    <property type="entry name" value="Glycosyltransf_2"/>
</dbReference>
<dbReference type="Gene3D" id="3.90.550.10">
    <property type="entry name" value="Spore Coat Polysaccharide Biosynthesis Protein SpsA, Chain A"/>
    <property type="match status" value="1"/>
</dbReference>
<dbReference type="SUPFAM" id="SSF53448">
    <property type="entry name" value="Nucleotide-diphospho-sugar transferases"/>
    <property type="match status" value="1"/>
</dbReference>
<dbReference type="InterPro" id="IPR029044">
    <property type="entry name" value="Nucleotide-diphossugar_trans"/>
</dbReference>
<dbReference type="InterPro" id="IPR001173">
    <property type="entry name" value="Glyco_trans_2-like"/>
</dbReference>
<dbReference type="EC" id="2.4.-.-" evidence="2"/>
<dbReference type="Pfam" id="PF00535">
    <property type="entry name" value="Glycos_transf_2"/>
    <property type="match status" value="1"/>
</dbReference>
<reference evidence="2 3" key="1">
    <citation type="submission" date="2023-07" db="EMBL/GenBank/DDBJ databases">
        <authorList>
            <person name="Lian W.-H."/>
        </authorList>
    </citation>
    <scope>NUCLEOTIDE SEQUENCE [LARGE SCALE GENOMIC DNA]</scope>
    <source>
        <strain evidence="2 3">SYSU DXS3180</strain>
    </source>
</reference>
<evidence type="ECO:0000259" key="1">
    <source>
        <dbReference type="Pfam" id="PF00535"/>
    </source>
</evidence>
<organism evidence="2 3">
    <name type="scientific">Danxiaibacter flavus</name>
    <dbReference type="NCBI Taxonomy" id="3049108"/>
    <lineage>
        <taxon>Bacteria</taxon>
        <taxon>Pseudomonadati</taxon>
        <taxon>Bacteroidota</taxon>
        <taxon>Chitinophagia</taxon>
        <taxon>Chitinophagales</taxon>
        <taxon>Chitinophagaceae</taxon>
        <taxon>Danxiaibacter</taxon>
    </lineage>
</organism>
<keyword evidence="2" id="KW-0808">Transferase</keyword>
<dbReference type="RefSeq" id="WP_369331070.1">
    <property type="nucleotide sequence ID" value="NZ_JAULBC010000006.1"/>
</dbReference>
<evidence type="ECO:0000313" key="3">
    <source>
        <dbReference type="Proteomes" id="UP001560573"/>
    </source>
</evidence>